<sequence>MRGVRTAVRSLRVNRSGFLGAAGIVALAATLLGATAAWGQAAVRSDDLPLLLAATGSFGGTLLLVVVLVVSGVLSGALRERRREFALLRAVGATGRQVRAAIRAEVLVLVLAVVPPGALAGTALAPRATSLLVAVGAVPAGWRLDPSLVPLLVTVLLLVPTGWVVAALAGREVTRPSPTAAVRDSTADLAPVARARTWTAAALAATGLAAAGTPAASSGTTATATAASSALLLVVAAALAGPLLVRWAAGRAVGRIGGRGAATTLALLNLRGSARRVSAAVVPLALLVSLGVVQSGTNQAVVRAAGDQVRAGLRADLVATADGLTTPDIRSVAAVAGVSGVTVSGSLPASVRVDLDDDDLGGRLSWEAATVRTLGADRSGLDLAVSSGSLRDLDRPATIAVGRDAVEFTGVGVGDPVEVRIDSGRVERRTVVAVYERGLGFGDYAIGSPPTAGPVQFLVRLAPGADRRAGERALTAMGLQVSDREGFVAAAVDDARDSARFSLGLLVALLAFIAAAAATTLRRQTVQRRGEFALLSRTGASAGQLRRVLAVEAAVTAAVAVVVGIVAVLPALTGVGYALTGVPLPAVDVPVSTGVVAAAVLVVAAGVLPAGFRVSSRTRGSSFR</sequence>
<evidence type="ECO:0000256" key="1">
    <source>
        <dbReference type="ARBA" id="ARBA00004651"/>
    </source>
</evidence>
<comment type="subcellular location">
    <subcellularLocation>
        <location evidence="1">Cell membrane</location>
        <topology evidence="1">Multi-pass membrane protein</topology>
    </subcellularLocation>
</comment>
<keyword evidence="4 6" id="KW-1133">Transmembrane helix</keyword>
<accession>A0A2T0QWW7</accession>
<evidence type="ECO:0000256" key="5">
    <source>
        <dbReference type="ARBA" id="ARBA00023136"/>
    </source>
</evidence>
<comment type="caution">
    <text evidence="8">The sequence shown here is derived from an EMBL/GenBank/DDBJ whole genome shotgun (WGS) entry which is preliminary data.</text>
</comment>
<dbReference type="OrthoDB" id="3223244at2"/>
<dbReference type="PANTHER" id="PTHR30287:SF1">
    <property type="entry name" value="INNER MEMBRANE PROTEIN"/>
    <property type="match status" value="1"/>
</dbReference>
<evidence type="ECO:0000256" key="2">
    <source>
        <dbReference type="ARBA" id="ARBA00022475"/>
    </source>
</evidence>
<feature type="transmembrane region" description="Helical" evidence="6">
    <location>
        <begin position="148"/>
        <end position="169"/>
    </location>
</feature>
<dbReference type="PANTHER" id="PTHR30287">
    <property type="entry name" value="MEMBRANE COMPONENT OF PREDICTED ABC SUPERFAMILY METABOLITE UPTAKE TRANSPORTER"/>
    <property type="match status" value="1"/>
</dbReference>
<feature type="transmembrane region" description="Helical" evidence="6">
    <location>
        <begin position="591"/>
        <end position="614"/>
    </location>
</feature>
<keyword evidence="2" id="KW-1003">Cell membrane</keyword>
<feature type="transmembrane region" description="Helical" evidence="6">
    <location>
        <begin position="106"/>
        <end position="128"/>
    </location>
</feature>
<feature type="transmembrane region" description="Helical" evidence="6">
    <location>
        <begin position="49"/>
        <end position="74"/>
    </location>
</feature>
<dbReference type="GO" id="GO:0005886">
    <property type="term" value="C:plasma membrane"/>
    <property type="evidence" value="ECO:0007669"/>
    <property type="project" value="UniProtKB-SubCell"/>
</dbReference>
<dbReference type="AlphaFoldDB" id="A0A2T0QWW7"/>
<dbReference type="EMBL" id="PVZF01000020">
    <property type="protein sequence ID" value="PRY09771.1"/>
    <property type="molecule type" value="Genomic_DNA"/>
</dbReference>
<name>A0A2T0QWW7_9ACTN</name>
<keyword evidence="5 6" id="KW-0472">Membrane</keyword>
<feature type="domain" description="ABC3 transporter permease C-terminal" evidence="7">
    <location>
        <begin position="506"/>
        <end position="610"/>
    </location>
</feature>
<feature type="transmembrane region" description="Helical" evidence="6">
    <location>
        <begin position="222"/>
        <end position="245"/>
    </location>
</feature>
<evidence type="ECO:0000256" key="6">
    <source>
        <dbReference type="SAM" id="Phobius"/>
    </source>
</evidence>
<dbReference type="InterPro" id="IPR038766">
    <property type="entry name" value="Membrane_comp_ABC_pdt"/>
</dbReference>
<feature type="transmembrane region" description="Helical" evidence="6">
    <location>
        <begin position="501"/>
        <end position="521"/>
    </location>
</feature>
<dbReference type="Proteomes" id="UP000238083">
    <property type="component" value="Unassembled WGS sequence"/>
</dbReference>
<evidence type="ECO:0000259" key="7">
    <source>
        <dbReference type="Pfam" id="PF02687"/>
    </source>
</evidence>
<dbReference type="InterPro" id="IPR003838">
    <property type="entry name" value="ABC3_permease_C"/>
</dbReference>
<protein>
    <submittedName>
        <fullName evidence="8">Putative ABC transport system permease protein</fullName>
    </submittedName>
</protein>
<evidence type="ECO:0000256" key="3">
    <source>
        <dbReference type="ARBA" id="ARBA00022692"/>
    </source>
</evidence>
<reference evidence="8 9" key="1">
    <citation type="submission" date="2018-03" db="EMBL/GenBank/DDBJ databases">
        <title>Genomic Encyclopedia of Archaeal and Bacterial Type Strains, Phase II (KMG-II): from individual species to whole genera.</title>
        <authorList>
            <person name="Goeker M."/>
        </authorList>
    </citation>
    <scope>NUCLEOTIDE SEQUENCE [LARGE SCALE GENOMIC DNA]</scope>
    <source>
        <strain evidence="8 9">DSM 19711</strain>
    </source>
</reference>
<organism evidence="8 9">
    <name type="scientific">Kineococcus rhizosphaerae</name>
    <dbReference type="NCBI Taxonomy" id="559628"/>
    <lineage>
        <taxon>Bacteria</taxon>
        <taxon>Bacillati</taxon>
        <taxon>Actinomycetota</taxon>
        <taxon>Actinomycetes</taxon>
        <taxon>Kineosporiales</taxon>
        <taxon>Kineosporiaceae</taxon>
        <taxon>Kineococcus</taxon>
    </lineage>
</organism>
<feature type="domain" description="ABC3 transporter permease C-terminal" evidence="7">
    <location>
        <begin position="57"/>
        <end position="166"/>
    </location>
</feature>
<feature type="transmembrane region" description="Helical" evidence="6">
    <location>
        <begin position="554"/>
        <end position="579"/>
    </location>
</feature>
<evidence type="ECO:0000313" key="8">
    <source>
        <dbReference type="EMBL" id="PRY09771.1"/>
    </source>
</evidence>
<proteinExistence type="predicted"/>
<keyword evidence="3 6" id="KW-0812">Transmembrane</keyword>
<evidence type="ECO:0000313" key="9">
    <source>
        <dbReference type="Proteomes" id="UP000238083"/>
    </source>
</evidence>
<dbReference type="Pfam" id="PF02687">
    <property type="entry name" value="FtsX"/>
    <property type="match status" value="2"/>
</dbReference>
<evidence type="ECO:0000256" key="4">
    <source>
        <dbReference type="ARBA" id="ARBA00022989"/>
    </source>
</evidence>
<gene>
    <name evidence="8" type="ORF">CLV37_12023</name>
</gene>
<keyword evidence="9" id="KW-1185">Reference proteome</keyword>